<accession>A0A6M4M8R9</accession>
<dbReference type="Proteomes" id="UP000219285">
    <property type="component" value="Chromosome"/>
</dbReference>
<organism evidence="2 3">
    <name type="scientific">Alteromonas pelagimontana</name>
    <dbReference type="NCBI Taxonomy" id="1858656"/>
    <lineage>
        <taxon>Bacteria</taxon>
        <taxon>Pseudomonadati</taxon>
        <taxon>Pseudomonadota</taxon>
        <taxon>Gammaproteobacteria</taxon>
        <taxon>Alteromonadales</taxon>
        <taxon>Alteromonadaceae</taxon>
        <taxon>Alteromonas/Salinimonas group</taxon>
        <taxon>Alteromonas</taxon>
    </lineage>
</organism>
<dbReference type="KEGG" id="apel:CA267_001675"/>
<proteinExistence type="predicted"/>
<dbReference type="OrthoDB" id="5485925at2"/>
<sequence>MSNYNQAQAFNEYGGAVNTPPQFNDVGTITAVIGAVVSLGADITITDDGTVVTLAWTQVGGNDATINNPGVKNANIDTSALSEGTRTFRLTATDDEGATSYIERDLVLALPADVTPPVISLNGPESVTLRVGETYTPPPATALDERDGDVTERITINNPVDMEQAGTYTVTFNATDLSDNAAEPVTQTVIVEVYVATAEEVLEILSLLEFEIVNDGNVTAYYGRANRERFRLKPTATAEVDLTKLALIDEFLDFSKNHVTKVELLSNKKTISSETNAVMIKKESLLVRLGDLTTPGVSGRDLVVTFIVYVGDDTRGIVMSGRNSSKVVKMEFYEEASAIDKLPAA</sequence>
<name>A0A6M4M8R9_9ALTE</name>
<evidence type="ECO:0000313" key="3">
    <source>
        <dbReference type="Proteomes" id="UP000219285"/>
    </source>
</evidence>
<evidence type="ECO:0000259" key="1">
    <source>
        <dbReference type="Pfam" id="PF16403"/>
    </source>
</evidence>
<keyword evidence="3" id="KW-1185">Reference proteome</keyword>
<reference evidence="3" key="1">
    <citation type="submission" date="2014-12" db="EMBL/GenBank/DDBJ databases">
        <title>Complete genome sequence of a multi-drug resistant Klebsiella pneumoniae.</title>
        <authorList>
            <person name="Hua X."/>
            <person name="Chen Q."/>
            <person name="Li X."/>
            <person name="Feng Y."/>
            <person name="Ruan Z."/>
            <person name="Yu Y."/>
        </authorList>
    </citation>
    <scope>NUCLEOTIDE SEQUENCE [LARGE SCALE GENOMIC DNA]</scope>
    <source>
        <strain evidence="3">5.12</strain>
    </source>
</reference>
<reference evidence="2 3" key="2">
    <citation type="submission" date="2020-04" db="EMBL/GenBank/DDBJ databases">
        <title>Complete genome sequence of Alteromonas pelagimontana 5.12T.</title>
        <authorList>
            <person name="Sinha R.K."/>
            <person name="Krishnan K.P."/>
            <person name="Kurian J.P."/>
        </authorList>
    </citation>
    <scope>NUCLEOTIDE SEQUENCE [LARGE SCALE GENOMIC DNA]</scope>
    <source>
        <strain evidence="2 3">5.12</strain>
    </source>
</reference>
<dbReference type="Gene3D" id="2.60.40.10">
    <property type="entry name" value="Immunoglobulins"/>
    <property type="match status" value="2"/>
</dbReference>
<dbReference type="EMBL" id="CP052766">
    <property type="protein sequence ID" value="QJR79594.1"/>
    <property type="molecule type" value="Genomic_DNA"/>
</dbReference>
<gene>
    <name evidence="2" type="ORF">CA267_001675</name>
</gene>
<dbReference type="RefSeq" id="WP_075609080.1">
    <property type="nucleotide sequence ID" value="NZ_CP052766.1"/>
</dbReference>
<dbReference type="AlphaFoldDB" id="A0A6M4M8R9"/>
<dbReference type="InterPro" id="IPR013783">
    <property type="entry name" value="Ig-like_fold"/>
</dbReference>
<evidence type="ECO:0000313" key="2">
    <source>
        <dbReference type="EMBL" id="QJR79594.1"/>
    </source>
</evidence>
<protein>
    <submittedName>
        <fullName evidence="2">DUF5011 domain-containing protein</fullName>
    </submittedName>
</protein>
<dbReference type="Pfam" id="PF16403">
    <property type="entry name" value="Bact_surface_Ig-like"/>
    <property type="match status" value="1"/>
</dbReference>
<feature type="domain" description="Pesticidal crystal protein Cry22Aa Ig-like" evidence="1">
    <location>
        <begin position="119"/>
        <end position="191"/>
    </location>
</feature>
<dbReference type="Pfam" id="PF22352">
    <property type="entry name" value="K319L-like_PKD"/>
    <property type="match status" value="1"/>
</dbReference>
<dbReference type="InterPro" id="IPR032179">
    <property type="entry name" value="Cry22Aa_Ig-like"/>
</dbReference>